<evidence type="ECO:0000313" key="1">
    <source>
        <dbReference type="EMBL" id="MFD2549651.1"/>
    </source>
</evidence>
<dbReference type="RefSeq" id="WP_380932337.1">
    <property type="nucleotide sequence ID" value="NZ_JBHUEG010000019.1"/>
</dbReference>
<gene>
    <name evidence="1" type="ORF">ACFSR5_18550</name>
</gene>
<sequence>MWFLTAMDNGSLRSRYLAMPEKTTLSHSKNTDYLDTTGGETQQHYKIVWMLNFSADLVEVMKVRTQPTNKARCLALSVKKVLFKACSIILHAVRLTANP</sequence>
<comment type="caution">
    <text evidence="1">The sequence shown here is derived from an EMBL/GenBank/DDBJ whole genome shotgun (WGS) entry which is preliminary data.</text>
</comment>
<dbReference type="Proteomes" id="UP001597545">
    <property type="component" value="Unassembled WGS sequence"/>
</dbReference>
<organism evidence="1 2">
    <name type="scientific">Sphingobacterium suaedae</name>
    <dbReference type="NCBI Taxonomy" id="1686402"/>
    <lineage>
        <taxon>Bacteria</taxon>
        <taxon>Pseudomonadati</taxon>
        <taxon>Bacteroidota</taxon>
        <taxon>Sphingobacteriia</taxon>
        <taxon>Sphingobacteriales</taxon>
        <taxon>Sphingobacteriaceae</taxon>
        <taxon>Sphingobacterium</taxon>
    </lineage>
</organism>
<dbReference type="EMBL" id="JBHULR010000020">
    <property type="protein sequence ID" value="MFD2549651.1"/>
    <property type="molecule type" value="Genomic_DNA"/>
</dbReference>
<protein>
    <submittedName>
        <fullName evidence="1">Uncharacterized protein</fullName>
    </submittedName>
</protein>
<accession>A0ABW5KPK6</accession>
<evidence type="ECO:0000313" key="2">
    <source>
        <dbReference type="Proteomes" id="UP001597545"/>
    </source>
</evidence>
<keyword evidence="2" id="KW-1185">Reference proteome</keyword>
<name>A0ABW5KPK6_9SPHI</name>
<proteinExistence type="predicted"/>
<reference evidence="2" key="1">
    <citation type="journal article" date="2019" name="Int. J. Syst. Evol. Microbiol.">
        <title>The Global Catalogue of Microorganisms (GCM) 10K type strain sequencing project: providing services to taxonomists for standard genome sequencing and annotation.</title>
        <authorList>
            <consortium name="The Broad Institute Genomics Platform"/>
            <consortium name="The Broad Institute Genome Sequencing Center for Infectious Disease"/>
            <person name="Wu L."/>
            <person name="Ma J."/>
        </authorList>
    </citation>
    <scope>NUCLEOTIDE SEQUENCE [LARGE SCALE GENOMIC DNA]</scope>
    <source>
        <strain evidence="2">KCTC 42662</strain>
    </source>
</reference>